<dbReference type="Gene3D" id="3.40.30.10">
    <property type="entry name" value="Glutaredoxin"/>
    <property type="match status" value="1"/>
</dbReference>
<evidence type="ECO:0000259" key="1">
    <source>
        <dbReference type="PROSITE" id="PS50404"/>
    </source>
</evidence>
<protein>
    <submittedName>
        <fullName evidence="3">Glutathione S-transferase</fullName>
    </submittedName>
</protein>
<gene>
    <name evidence="3" type="ORF">AWJ14_18265</name>
</gene>
<dbReference type="PANTHER" id="PTHR44051:SF21">
    <property type="entry name" value="GLUTATHIONE S-TRANSFERASE FAMILY PROTEIN"/>
    <property type="match status" value="1"/>
</dbReference>
<accession>A0A1C1YYH0</accession>
<dbReference type="RefSeq" id="WP_066176348.1">
    <property type="nucleotide sequence ID" value="NZ_LQZT01000006.1"/>
</dbReference>
<dbReference type="PANTHER" id="PTHR44051">
    <property type="entry name" value="GLUTATHIONE S-TRANSFERASE-RELATED"/>
    <property type="match status" value="1"/>
</dbReference>
<dbReference type="OrthoDB" id="5740960at2"/>
<dbReference type="SFLD" id="SFLDG01150">
    <property type="entry name" value="Main.1:_Beta-like"/>
    <property type="match status" value="1"/>
</dbReference>
<dbReference type="Pfam" id="PF13417">
    <property type="entry name" value="GST_N_3"/>
    <property type="match status" value="1"/>
</dbReference>
<dbReference type="InterPro" id="IPR036249">
    <property type="entry name" value="Thioredoxin-like_sf"/>
</dbReference>
<dbReference type="STRING" id="1480615.AWJ14_18265"/>
<dbReference type="InterPro" id="IPR004046">
    <property type="entry name" value="GST_C"/>
</dbReference>
<dbReference type="InterPro" id="IPR004045">
    <property type="entry name" value="Glutathione_S-Trfase_N"/>
</dbReference>
<dbReference type="PROSITE" id="PS50404">
    <property type="entry name" value="GST_NTER"/>
    <property type="match status" value="1"/>
</dbReference>
<organism evidence="3 4">
    <name type="scientific">Hoeflea olei</name>
    <dbReference type="NCBI Taxonomy" id="1480615"/>
    <lineage>
        <taxon>Bacteria</taxon>
        <taxon>Pseudomonadati</taxon>
        <taxon>Pseudomonadota</taxon>
        <taxon>Alphaproteobacteria</taxon>
        <taxon>Hyphomicrobiales</taxon>
        <taxon>Rhizobiaceae</taxon>
        <taxon>Hoeflea</taxon>
    </lineage>
</organism>
<dbReference type="PROSITE" id="PS50405">
    <property type="entry name" value="GST_CTER"/>
    <property type="match status" value="1"/>
</dbReference>
<evidence type="ECO:0000313" key="4">
    <source>
        <dbReference type="Proteomes" id="UP000094795"/>
    </source>
</evidence>
<keyword evidence="4" id="KW-1185">Reference proteome</keyword>
<evidence type="ECO:0000259" key="2">
    <source>
        <dbReference type="PROSITE" id="PS50405"/>
    </source>
</evidence>
<dbReference type="SFLD" id="SFLDG00358">
    <property type="entry name" value="Main_(cytGST)"/>
    <property type="match status" value="1"/>
</dbReference>
<dbReference type="EMBL" id="LQZT01000006">
    <property type="protein sequence ID" value="OCW58446.1"/>
    <property type="molecule type" value="Genomic_DNA"/>
</dbReference>
<dbReference type="GO" id="GO:0016740">
    <property type="term" value="F:transferase activity"/>
    <property type="evidence" value="ECO:0007669"/>
    <property type="project" value="UniProtKB-KW"/>
</dbReference>
<feature type="domain" description="GST C-terminal" evidence="2">
    <location>
        <begin position="89"/>
        <end position="201"/>
    </location>
</feature>
<feature type="domain" description="GST N-terminal" evidence="1">
    <location>
        <begin position="1"/>
        <end position="83"/>
    </location>
</feature>
<dbReference type="InterPro" id="IPR040079">
    <property type="entry name" value="Glutathione_S-Trfase"/>
</dbReference>
<sequence length="201" mass="22459">MLTLYHSPMSRSTRVVRLLDEMNLLDAVEIRQVSIQRADGSGGRDAANPHPEGKVPLLVHDGVEIRETGAILLYLTDLFPDRGLGVPVGDALRGRYLSWLFWYGDVLEPVLIHSYAKLEHPALSATFRGYDEAMAALAGPLRQGPWLLGERFTAADILCASPFAWMPSFMPEIPEIRDWFDRCQASPAVARTLDEDRKRTA</sequence>
<dbReference type="Proteomes" id="UP000094795">
    <property type="component" value="Unassembled WGS sequence"/>
</dbReference>
<dbReference type="Pfam" id="PF00043">
    <property type="entry name" value="GST_C"/>
    <property type="match status" value="1"/>
</dbReference>
<keyword evidence="3" id="KW-0808">Transferase</keyword>
<dbReference type="SUPFAM" id="SSF52833">
    <property type="entry name" value="Thioredoxin-like"/>
    <property type="match status" value="1"/>
</dbReference>
<dbReference type="InterPro" id="IPR010987">
    <property type="entry name" value="Glutathione-S-Trfase_C-like"/>
</dbReference>
<reference evidence="3 4" key="1">
    <citation type="submission" date="2015-12" db="EMBL/GenBank/DDBJ databases">
        <authorList>
            <person name="Shamseldin A."/>
            <person name="Moawad H."/>
            <person name="Abd El-Rahim W.M."/>
            <person name="Sadowsky M.J."/>
        </authorList>
    </citation>
    <scope>NUCLEOTIDE SEQUENCE [LARGE SCALE GENOMIC DNA]</scope>
    <source>
        <strain evidence="3 4">JC234</strain>
    </source>
</reference>
<evidence type="ECO:0000313" key="3">
    <source>
        <dbReference type="EMBL" id="OCW58446.1"/>
    </source>
</evidence>
<dbReference type="SUPFAM" id="SSF47616">
    <property type="entry name" value="GST C-terminal domain-like"/>
    <property type="match status" value="1"/>
</dbReference>
<name>A0A1C1YYH0_9HYPH</name>
<dbReference type="AlphaFoldDB" id="A0A1C1YYH0"/>
<dbReference type="CDD" id="cd03046">
    <property type="entry name" value="GST_N_GTT1_like"/>
    <property type="match status" value="1"/>
</dbReference>
<dbReference type="InterPro" id="IPR036282">
    <property type="entry name" value="Glutathione-S-Trfase_C_sf"/>
</dbReference>
<dbReference type="CDD" id="cd03207">
    <property type="entry name" value="GST_C_8"/>
    <property type="match status" value="1"/>
</dbReference>
<dbReference type="SFLD" id="SFLDS00019">
    <property type="entry name" value="Glutathione_Transferase_(cytos"/>
    <property type="match status" value="1"/>
</dbReference>
<dbReference type="Gene3D" id="1.20.1050.10">
    <property type="match status" value="1"/>
</dbReference>
<comment type="caution">
    <text evidence="3">The sequence shown here is derived from an EMBL/GenBank/DDBJ whole genome shotgun (WGS) entry which is preliminary data.</text>
</comment>
<proteinExistence type="predicted"/>